<keyword evidence="1" id="KW-0812">Transmembrane</keyword>
<proteinExistence type="predicted"/>
<evidence type="ECO:0000313" key="3">
    <source>
        <dbReference type="Proteomes" id="UP001498771"/>
    </source>
</evidence>
<dbReference type="GeneID" id="90038579"/>
<organism evidence="2 3">
    <name type="scientific">Myxozyma melibiosi</name>
    <dbReference type="NCBI Taxonomy" id="54550"/>
    <lineage>
        <taxon>Eukaryota</taxon>
        <taxon>Fungi</taxon>
        <taxon>Dikarya</taxon>
        <taxon>Ascomycota</taxon>
        <taxon>Saccharomycotina</taxon>
        <taxon>Lipomycetes</taxon>
        <taxon>Lipomycetales</taxon>
        <taxon>Lipomycetaceae</taxon>
        <taxon>Myxozyma</taxon>
    </lineage>
</organism>
<feature type="transmembrane region" description="Helical" evidence="1">
    <location>
        <begin position="86"/>
        <end position="106"/>
    </location>
</feature>
<feature type="transmembrane region" description="Helical" evidence="1">
    <location>
        <begin position="42"/>
        <end position="65"/>
    </location>
</feature>
<comment type="caution">
    <text evidence="2">The sequence shown here is derived from an EMBL/GenBank/DDBJ whole genome shotgun (WGS) entry which is preliminary data.</text>
</comment>
<protein>
    <submittedName>
        <fullName evidence="2">Uncharacterized protein</fullName>
    </submittedName>
</protein>
<dbReference type="Proteomes" id="UP001498771">
    <property type="component" value="Unassembled WGS sequence"/>
</dbReference>
<name>A0ABR1F3W6_9ASCO</name>
<evidence type="ECO:0000256" key="1">
    <source>
        <dbReference type="SAM" id="Phobius"/>
    </source>
</evidence>
<keyword evidence="3" id="KW-1185">Reference proteome</keyword>
<dbReference type="EMBL" id="JBBJBU010000008">
    <property type="protein sequence ID" value="KAK7204546.1"/>
    <property type="molecule type" value="Genomic_DNA"/>
</dbReference>
<evidence type="ECO:0000313" key="2">
    <source>
        <dbReference type="EMBL" id="KAK7204546.1"/>
    </source>
</evidence>
<keyword evidence="1" id="KW-1133">Transmembrane helix</keyword>
<gene>
    <name evidence="2" type="ORF">BZA70DRAFT_281100</name>
</gene>
<keyword evidence="1" id="KW-0472">Membrane</keyword>
<sequence length="112" mass="12801">MQYNNTIQYSTEDMTVQKAARSKKQEAARVWYFSVLKRCQTIAAAAIVFDILFIVCSIMCSFVYLEYSKYSAVVSSRCSKSQFPHFFLLFSLFSSFSLHFLLSAVGRCPLST</sequence>
<reference evidence="2 3" key="1">
    <citation type="submission" date="2024-03" db="EMBL/GenBank/DDBJ databases">
        <title>Genome-scale model development and genomic sequencing of the oleaginous clade Lipomyces.</title>
        <authorList>
            <consortium name="Lawrence Berkeley National Laboratory"/>
            <person name="Czajka J.J."/>
            <person name="Han Y."/>
            <person name="Kim J."/>
            <person name="Mondo S.J."/>
            <person name="Hofstad B.A."/>
            <person name="Robles A."/>
            <person name="Haridas S."/>
            <person name="Riley R."/>
            <person name="LaButti K."/>
            <person name="Pangilinan J."/>
            <person name="Andreopoulos W."/>
            <person name="Lipzen A."/>
            <person name="Yan J."/>
            <person name="Wang M."/>
            <person name="Ng V."/>
            <person name="Grigoriev I.V."/>
            <person name="Spatafora J.W."/>
            <person name="Magnuson J.K."/>
            <person name="Baker S.E."/>
            <person name="Pomraning K.R."/>
        </authorList>
    </citation>
    <scope>NUCLEOTIDE SEQUENCE [LARGE SCALE GENOMIC DNA]</scope>
    <source>
        <strain evidence="2 3">Phaff 52-87</strain>
    </source>
</reference>
<accession>A0ABR1F3W6</accession>
<dbReference type="RefSeq" id="XP_064767579.1">
    <property type="nucleotide sequence ID" value="XM_064913067.1"/>
</dbReference>